<name>A0A414LE91_9BACE</name>
<reference evidence="1 2" key="1">
    <citation type="submission" date="2018-08" db="EMBL/GenBank/DDBJ databases">
        <title>A genome reference for cultivated species of the human gut microbiota.</title>
        <authorList>
            <person name="Zou Y."/>
            <person name="Xue W."/>
            <person name="Luo G."/>
        </authorList>
    </citation>
    <scope>NUCLEOTIDE SEQUENCE [LARGE SCALE GENOMIC DNA]</scope>
    <source>
        <strain evidence="1 2">AM27-17</strain>
    </source>
</reference>
<evidence type="ECO:0008006" key="3">
    <source>
        <dbReference type="Google" id="ProtNLM"/>
    </source>
</evidence>
<accession>A0A414LE91</accession>
<protein>
    <recommendedName>
        <fullName evidence="3">Alpha-galactosidase</fullName>
    </recommendedName>
</protein>
<comment type="caution">
    <text evidence="1">The sequence shown here is derived from an EMBL/GenBank/DDBJ whole genome shotgun (WGS) entry which is preliminary data.</text>
</comment>
<dbReference type="SUPFAM" id="SSF51445">
    <property type="entry name" value="(Trans)glycosidases"/>
    <property type="match status" value="1"/>
</dbReference>
<evidence type="ECO:0000313" key="2">
    <source>
        <dbReference type="Proteomes" id="UP000285650"/>
    </source>
</evidence>
<gene>
    <name evidence="1" type="ORF">DW712_07280</name>
</gene>
<proteinExistence type="predicted"/>
<evidence type="ECO:0000313" key="1">
    <source>
        <dbReference type="EMBL" id="RHE92927.1"/>
    </source>
</evidence>
<dbReference type="InterPro" id="IPR013785">
    <property type="entry name" value="Aldolase_TIM"/>
</dbReference>
<dbReference type="EMBL" id="QSKV01000004">
    <property type="protein sequence ID" value="RHE92927.1"/>
    <property type="molecule type" value="Genomic_DNA"/>
</dbReference>
<dbReference type="Gene3D" id="3.20.20.70">
    <property type="entry name" value="Aldolase class I"/>
    <property type="match status" value="1"/>
</dbReference>
<dbReference type="InterPro" id="IPR017853">
    <property type="entry name" value="GH"/>
</dbReference>
<sequence length="481" mass="54835">MVPSTPSKAPDYFCTWNIQGYATGYNGSEKFRAIMNEESMFGKGEWQNWTGMYKKIQPDLYFVMDDSWDIPTEINRKNNNPYLGRVELDEGRFPSFMSTKGSADRLKKLNEAVKAIGWKGIGGWICAQKSENFPNVSEEEYWTDRIKAAHEAGFDYWKVDWGHNSRNDQWRQMLTEIGKKYAPNLWIEHAMKNEYIEFSDAFRTYDVENIIAIPITIQRIVNLLPYKAKNNAKGIINCEDEAYIAVGLGCAIGVMRHEFAGNLPDGRQDHSFPPVGRNLKKRLDEVVRAVRWHRIAEPFAVDGDFQVSKEELEDTWRYQAEESWVKHKEGELLKNSAPAIVSRRMPLPILANKEEARPYILASRYTNGAVAIAAIGRTLEHEYISSPASVTATLNNWEKPIGLFGYFKDVTLVLSEASKNRIKKIYAQDLAGDTPVDITRKVKIYKDRIIIPGKIITEVGLMSSTEGDISDPGLVMKIITR</sequence>
<organism evidence="1 2">
    <name type="scientific">Bacteroides intestinalis</name>
    <dbReference type="NCBI Taxonomy" id="329854"/>
    <lineage>
        <taxon>Bacteria</taxon>
        <taxon>Pseudomonadati</taxon>
        <taxon>Bacteroidota</taxon>
        <taxon>Bacteroidia</taxon>
        <taxon>Bacteroidales</taxon>
        <taxon>Bacteroidaceae</taxon>
        <taxon>Bacteroides</taxon>
    </lineage>
</organism>
<dbReference type="AlphaFoldDB" id="A0A414LE91"/>
<dbReference type="Proteomes" id="UP000285650">
    <property type="component" value="Unassembled WGS sequence"/>
</dbReference>